<evidence type="ECO:0000313" key="3">
    <source>
        <dbReference type="Proteomes" id="UP000031327"/>
    </source>
</evidence>
<keyword evidence="1" id="KW-0472">Membrane</keyword>
<evidence type="ECO:0000256" key="1">
    <source>
        <dbReference type="SAM" id="Phobius"/>
    </source>
</evidence>
<dbReference type="Proteomes" id="UP000031327">
    <property type="component" value="Unassembled WGS sequence"/>
</dbReference>
<evidence type="ECO:0008006" key="4">
    <source>
        <dbReference type="Google" id="ProtNLM"/>
    </source>
</evidence>
<keyword evidence="1" id="KW-1133">Transmembrane helix</keyword>
<evidence type="ECO:0000313" key="2">
    <source>
        <dbReference type="EMBL" id="KID54763.1"/>
    </source>
</evidence>
<feature type="transmembrane region" description="Helical" evidence="1">
    <location>
        <begin position="15"/>
        <end position="37"/>
    </location>
</feature>
<dbReference type="InterPro" id="IPR021438">
    <property type="entry name" value="DUF3087"/>
</dbReference>
<dbReference type="Pfam" id="PF11286">
    <property type="entry name" value="DUF3087"/>
    <property type="match status" value="1"/>
</dbReference>
<name>A0A0C1MK12_9GAMM</name>
<gene>
    <name evidence="2" type="ORF">JF50_23070</name>
</gene>
<feature type="transmembrane region" description="Helical" evidence="1">
    <location>
        <begin position="49"/>
        <end position="67"/>
    </location>
</feature>
<dbReference type="OrthoDB" id="6118114at2"/>
<keyword evidence="1" id="KW-0812">Transmembrane</keyword>
<dbReference type="AlphaFoldDB" id="A0A0C1MK12"/>
<comment type="caution">
    <text evidence="2">The sequence shown here is derived from an EMBL/GenBank/DDBJ whole genome shotgun (WGS) entry which is preliminary data.</text>
</comment>
<proteinExistence type="predicted"/>
<reference evidence="2 3" key="1">
    <citation type="submission" date="2014-12" db="EMBL/GenBank/DDBJ databases">
        <title>Draft Genome Sequence of Pseudoalteromonas luteoviolacea HI1.</title>
        <authorList>
            <person name="Asahina A.Y."/>
            <person name="Hadfield M.G."/>
        </authorList>
    </citation>
    <scope>NUCLEOTIDE SEQUENCE [LARGE SCALE GENOMIC DNA]</scope>
    <source>
        <strain evidence="2 3">HI1</strain>
    </source>
</reference>
<sequence>MQLQDIDKSRYRQHLNWVIGVCIVSLTAGSLGFAQFLIYLLPDADGSHFHWNLLGVIITCGVIALFLKKIKHHPFMTEVVYVWELKQALNQVTRKMPKLKKAAQQGDVNAMLAMQFSYTGSRQLWGLDDNTITMEELAMWQAELDNLAKKYNTTLDVKQYSAHILKNF</sequence>
<protein>
    <recommendedName>
        <fullName evidence="4">DUF3087 domain-containing protein</fullName>
    </recommendedName>
</protein>
<dbReference type="EMBL" id="JWIC01000010">
    <property type="protein sequence ID" value="KID54763.1"/>
    <property type="molecule type" value="Genomic_DNA"/>
</dbReference>
<dbReference type="RefSeq" id="WP_039611660.1">
    <property type="nucleotide sequence ID" value="NZ_JWIC01000010.1"/>
</dbReference>
<organism evidence="2 3">
    <name type="scientific">Pseudoalteromonas luteoviolacea</name>
    <dbReference type="NCBI Taxonomy" id="43657"/>
    <lineage>
        <taxon>Bacteria</taxon>
        <taxon>Pseudomonadati</taxon>
        <taxon>Pseudomonadota</taxon>
        <taxon>Gammaproteobacteria</taxon>
        <taxon>Alteromonadales</taxon>
        <taxon>Pseudoalteromonadaceae</taxon>
        <taxon>Pseudoalteromonas</taxon>
    </lineage>
</organism>
<accession>A0A0C1MK12</accession>